<feature type="compositionally biased region" description="Polar residues" evidence="2">
    <location>
        <begin position="1384"/>
        <end position="1412"/>
    </location>
</feature>
<evidence type="ECO:0000313" key="4">
    <source>
        <dbReference type="Proteomes" id="UP000689195"/>
    </source>
</evidence>
<name>A0A8S1RVV9_9CILI</name>
<keyword evidence="1" id="KW-0175">Coiled coil</keyword>
<dbReference type="Proteomes" id="UP000689195">
    <property type="component" value="Unassembled WGS sequence"/>
</dbReference>
<evidence type="ECO:0000256" key="2">
    <source>
        <dbReference type="SAM" id="MobiDB-lite"/>
    </source>
</evidence>
<evidence type="ECO:0008006" key="5">
    <source>
        <dbReference type="Google" id="ProtNLM"/>
    </source>
</evidence>
<evidence type="ECO:0000313" key="3">
    <source>
        <dbReference type="EMBL" id="CAD8131532.1"/>
    </source>
</evidence>
<proteinExistence type="predicted"/>
<dbReference type="EMBL" id="CAJJDO010000001">
    <property type="protein sequence ID" value="CAD8131532.1"/>
    <property type="molecule type" value="Genomic_DNA"/>
</dbReference>
<accession>A0A8S1RVV9</accession>
<organism evidence="3 4">
    <name type="scientific">Paramecium pentaurelia</name>
    <dbReference type="NCBI Taxonomy" id="43138"/>
    <lineage>
        <taxon>Eukaryota</taxon>
        <taxon>Sar</taxon>
        <taxon>Alveolata</taxon>
        <taxon>Ciliophora</taxon>
        <taxon>Intramacronucleata</taxon>
        <taxon>Oligohymenophorea</taxon>
        <taxon>Peniculida</taxon>
        <taxon>Parameciidae</taxon>
        <taxon>Paramecium</taxon>
    </lineage>
</organism>
<keyword evidence="4" id="KW-1185">Reference proteome</keyword>
<feature type="coiled-coil region" evidence="1">
    <location>
        <begin position="1255"/>
        <end position="1289"/>
    </location>
</feature>
<dbReference type="OrthoDB" id="299098at2759"/>
<evidence type="ECO:0000256" key="1">
    <source>
        <dbReference type="SAM" id="Coils"/>
    </source>
</evidence>
<gene>
    <name evidence="3" type="ORF">PPENT_87.1.T0010130</name>
</gene>
<feature type="region of interest" description="Disordered" evidence="2">
    <location>
        <begin position="1364"/>
        <end position="1425"/>
    </location>
</feature>
<protein>
    <recommendedName>
        <fullName evidence="5">Tetratricopeptide repeat protein</fullName>
    </recommendedName>
</protein>
<sequence length="1425" mass="170474">MGCCLSNHNQHDAIIQNIIEQTVFEQQQIQIEEGQQERIRTTLNSDQEIINSDDSKKQYNVNTEHHVKNSSHHKREFEKVDERNYLLKVEYNVKIKQFIVELIKLDTSSFYKIQISASFLDFEIMVDLKGIQVNDNHQHLQLYPFTYQEAVRHARYNCFFSNDKYFNIEESDFKKQHFFQQLLLVQRQVLKSHQKSTSSQEKRVVNRRWAMIADLATVLIKQPNLTNRSKAEVNYDVVNELMEVIQVFDIETNPRFLNIIFHLMLQTYFPHLREYLVYIEEVYFLFHDLPHLDCPQYYKILLFYQGMNYSLKDLHTHLDFEQLQLSDLCLLKLTYCLLKILYSCYSKYLYRLNFTLSNIYYFRRLKVFKLQSFQRISSLIPFQADVESSVNCISESKISSFRKCYLKDYLAICDIIILFKNPRGQNQRTISKLRKKKVKSETEVRYKDYLLYADSIFDEVEDRIILDFIKIGLNRSLLGNDYNIEQALEDLKSIITQMDCLIMSMEQLQKQRKKDEYLLKKQKKKNQNEFEDIIDISSQSEEEDQENILKNFDLELDIENLTMKQMENKENTDIQREQLKNEMNYSSLLMNRNFLRNCQNFLKKEDKYSIDKVQALIYLAQAKSQEILDENIRKQQFQNDLEPAIQLVQKHDDKSMSTSHFLVLIQLMQYSTRKPQVVLLRLLQISQLQQQKKFLLRRKIKKAIHSQTGLIEMRKHVIIQLANVEHCLANSRLNEANSMIFSIIDIQMKRNLISSLLFGYSLYIYGIICQETIQIQSAMITFQMSKTIYDNYFPMEKWIEIKEKQQEEHSNKKAIKEQKQKEEPEKHQRVLINFHNMATYNLSKLAYDLGVVFCQLNDPENALKALQKAIEYRKLIHDEFSDEVIEIVLMIFKIYIENEESSQVLKLGWFYARKINQLYRDNKLQCLHNKNFAQLEFLLAGVFQNCNSYFSALRFYSRASKAYTISKTQTFNRMYFVQQQRKLIMSQIKDYHLHNDRMQSQEFYYQTKVRSIYDKMKPFFQQVYFVSSILYMDNSLNQKTGTKLLHSNGFMKNNDFQLASQRYQEIHKQYSQIQKDECYGHNIEKIGEIFLEQGELEKAKTQFEFAIGIYEKYLFFPYKEYCQMRCYLYIICILAIQKQSENLIKQFNLVDTFIQDCQQFMKWSIIQEERKYNKFQLLSKKAGVKILYQLVELMDLIDKFRNVRKRWFKKIQDLDYINQRGQKMKKRMKIHRSENKLLAEFRKSCLLGNHVSIRIRKYEDQIKVNQDDLQKLQDKRLQEMLKVQSINQNEDQRIIEQSILGQKTLQEQENIPQQNIKSKKSKFFILDIDENTIKKKKQKQINQEVKKIEISQQTSSRYLDLASSTLESQRTQPPSERVLKIQKSKSSSKATIIQNFQDKSSISQRGTSQKSCKLNPFQKVSKKQI</sequence>
<comment type="caution">
    <text evidence="3">The sequence shown here is derived from an EMBL/GenBank/DDBJ whole genome shotgun (WGS) entry which is preliminary data.</text>
</comment>
<feature type="compositionally biased region" description="Polar residues" evidence="2">
    <location>
        <begin position="1364"/>
        <end position="1374"/>
    </location>
</feature>
<reference evidence="3" key="1">
    <citation type="submission" date="2021-01" db="EMBL/GenBank/DDBJ databases">
        <authorList>
            <consortium name="Genoscope - CEA"/>
            <person name="William W."/>
        </authorList>
    </citation>
    <scope>NUCLEOTIDE SEQUENCE</scope>
</reference>